<dbReference type="Proteomes" id="UP001054252">
    <property type="component" value="Unassembled WGS sequence"/>
</dbReference>
<reference evidence="2 3" key="1">
    <citation type="journal article" date="2021" name="Commun. Biol.">
        <title>The genome of Shorea leprosula (Dipterocarpaceae) highlights the ecological relevance of drought in aseasonal tropical rainforests.</title>
        <authorList>
            <person name="Ng K.K.S."/>
            <person name="Kobayashi M.J."/>
            <person name="Fawcett J.A."/>
            <person name="Hatakeyama M."/>
            <person name="Paape T."/>
            <person name="Ng C.H."/>
            <person name="Ang C.C."/>
            <person name="Tnah L.H."/>
            <person name="Lee C.T."/>
            <person name="Nishiyama T."/>
            <person name="Sese J."/>
            <person name="O'Brien M.J."/>
            <person name="Copetti D."/>
            <person name="Mohd Noor M.I."/>
            <person name="Ong R.C."/>
            <person name="Putra M."/>
            <person name="Sireger I.Z."/>
            <person name="Indrioko S."/>
            <person name="Kosugi Y."/>
            <person name="Izuno A."/>
            <person name="Isagi Y."/>
            <person name="Lee S.L."/>
            <person name="Shimizu K.K."/>
        </authorList>
    </citation>
    <scope>NUCLEOTIDE SEQUENCE [LARGE SCALE GENOMIC DNA]</scope>
    <source>
        <strain evidence="2">214</strain>
    </source>
</reference>
<dbReference type="EMBL" id="BPVZ01000324">
    <property type="protein sequence ID" value="GKV49889.1"/>
    <property type="molecule type" value="Genomic_DNA"/>
</dbReference>
<sequence length="100" mass="11388">RLPEIGDDLVCRTADQCSIAVPPVTGGVQNCRSGNLTSYGRWRLRGESKGELQAMAEADGAQSVEESREESWEESEDQMWRDETRWVRGRRPESRRCDES</sequence>
<evidence type="ECO:0000313" key="3">
    <source>
        <dbReference type="Proteomes" id="UP001054252"/>
    </source>
</evidence>
<organism evidence="2 3">
    <name type="scientific">Rubroshorea leprosula</name>
    <dbReference type="NCBI Taxonomy" id="152421"/>
    <lineage>
        <taxon>Eukaryota</taxon>
        <taxon>Viridiplantae</taxon>
        <taxon>Streptophyta</taxon>
        <taxon>Embryophyta</taxon>
        <taxon>Tracheophyta</taxon>
        <taxon>Spermatophyta</taxon>
        <taxon>Magnoliopsida</taxon>
        <taxon>eudicotyledons</taxon>
        <taxon>Gunneridae</taxon>
        <taxon>Pentapetalae</taxon>
        <taxon>rosids</taxon>
        <taxon>malvids</taxon>
        <taxon>Malvales</taxon>
        <taxon>Dipterocarpaceae</taxon>
        <taxon>Rubroshorea</taxon>
    </lineage>
</organism>
<evidence type="ECO:0000313" key="2">
    <source>
        <dbReference type="EMBL" id="GKV49889.1"/>
    </source>
</evidence>
<feature type="region of interest" description="Disordered" evidence="1">
    <location>
        <begin position="50"/>
        <end position="81"/>
    </location>
</feature>
<comment type="caution">
    <text evidence="2">The sequence shown here is derived from an EMBL/GenBank/DDBJ whole genome shotgun (WGS) entry which is preliminary data.</text>
</comment>
<keyword evidence="3" id="KW-1185">Reference proteome</keyword>
<proteinExistence type="predicted"/>
<feature type="non-terminal residue" evidence="2">
    <location>
        <position position="1"/>
    </location>
</feature>
<name>A0AAV5ML68_9ROSI</name>
<gene>
    <name evidence="2" type="ORF">SLEP1_g56613</name>
</gene>
<evidence type="ECO:0000256" key="1">
    <source>
        <dbReference type="SAM" id="MobiDB-lite"/>
    </source>
</evidence>
<accession>A0AAV5ML68</accession>
<dbReference type="AlphaFoldDB" id="A0AAV5ML68"/>
<protein>
    <submittedName>
        <fullName evidence="2">Uncharacterized protein</fullName>
    </submittedName>
</protein>